<reference evidence="1 2" key="1">
    <citation type="submission" date="2015-09" db="EMBL/GenBank/DDBJ databases">
        <title>Draft genome of a European isolate of the apple canker pathogen Neonectria ditissima.</title>
        <authorList>
            <person name="Gomez-Cortecero A."/>
            <person name="Harrison R.J."/>
            <person name="Armitage A.D."/>
        </authorList>
    </citation>
    <scope>NUCLEOTIDE SEQUENCE [LARGE SCALE GENOMIC DNA]</scope>
    <source>
        <strain evidence="1 2">R09/05</strain>
    </source>
</reference>
<comment type="caution">
    <text evidence="1">The sequence shown here is derived from an EMBL/GenBank/DDBJ whole genome shotgun (WGS) entry which is preliminary data.</text>
</comment>
<gene>
    <name evidence="1" type="ORF">AK830_g5240</name>
</gene>
<name>A0A0P7AU11_9HYPO</name>
<organism evidence="1 2">
    <name type="scientific">Neonectria ditissima</name>
    <dbReference type="NCBI Taxonomy" id="78410"/>
    <lineage>
        <taxon>Eukaryota</taxon>
        <taxon>Fungi</taxon>
        <taxon>Dikarya</taxon>
        <taxon>Ascomycota</taxon>
        <taxon>Pezizomycotina</taxon>
        <taxon>Sordariomycetes</taxon>
        <taxon>Hypocreomycetidae</taxon>
        <taxon>Hypocreales</taxon>
        <taxon>Nectriaceae</taxon>
        <taxon>Neonectria</taxon>
    </lineage>
</organism>
<dbReference type="Proteomes" id="UP000050424">
    <property type="component" value="Unassembled WGS sequence"/>
</dbReference>
<evidence type="ECO:0000313" key="1">
    <source>
        <dbReference type="EMBL" id="KPM41335.1"/>
    </source>
</evidence>
<dbReference type="AlphaFoldDB" id="A0A0P7AU11"/>
<dbReference type="OrthoDB" id="5346581at2759"/>
<protein>
    <submittedName>
        <fullName evidence="1">Uncharacterized protein</fullName>
    </submittedName>
</protein>
<accession>A0A0P7AU11</accession>
<proteinExistence type="predicted"/>
<dbReference type="EMBL" id="LKCW01000067">
    <property type="protein sequence ID" value="KPM41335.1"/>
    <property type="molecule type" value="Genomic_DNA"/>
</dbReference>
<evidence type="ECO:0000313" key="2">
    <source>
        <dbReference type="Proteomes" id="UP000050424"/>
    </source>
</evidence>
<sequence>MALEDRSAVKSADIVSADFAPKVAIQQHLGGPHLDIFNRALWNVTSTEIAEITYAQIVDGLPLADVVQDSGNAQVPLPYEHPIYDAHTELCPGALEKTREFRVSFDPSSLQMDATLVADYRASSPGSRAFNTRLVEMVAVAVHSIAVQLYELGPMFHSDDGIAQWVPPKDDIWWEFNEEGAWPTLFRHAWYIDHQQYPHGVADEVGYWAESRIFGGVVVFDRRDPRNCPDAQPDSVWLHPDREEVTYRLFQLFDEQKQDLLDFLTSESPDLKFLPIIGDKKNETREDPEEAIAELGIYRNLWERKPLPEDRADYRLRDVWDGFDHLTKADLHRSQDRAWNRKENRHRQ</sequence>
<keyword evidence="2" id="KW-1185">Reference proteome</keyword>